<keyword evidence="1" id="KW-0812">Transmembrane</keyword>
<reference evidence="1 2" key="1">
    <citation type="journal article" date="2023" name="Science">
        <title>Complex scaffold remodeling in plant triterpene biosynthesis.</title>
        <authorList>
            <person name="De La Pena R."/>
            <person name="Hodgson H."/>
            <person name="Liu J.C."/>
            <person name="Stephenson M.J."/>
            <person name="Martin A.C."/>
            <person name="Owen C."/>
            <person name="Harkess A."/>
            <person name="Leebens-Mack J."/>
            <person name="Jimenez L.E."/>
            <person name="Osbourn A."/>
            <person name="Sattely E.S."/>
        </authorList>
    </citation>
    <scope>NUCLEOTIDE SEQUENCE [LARGE SCALE GENOMIC DNA]</scope>
    <source>
        <strain evidence="2">cv. JPN11</strain>
        <tissue evidence="1">Leaf</tissue>
    </source>
</reference>
<accession>A0ACC1XGL0</accession>
<evidence type="ECO:0000313" key="2">
    <source>
        <dbReference type="Proteomes" id="UP001164539"/>
    </source>
</evidence>
<dbReference type="EMBL" id="CM051402">
    <property type="protein sequence ID" value="KAJ4710587.1"/>
    <property type="molecule type" value="Genomic_DNA"/>
</dbReference>
<gene>
    <name evidence="1" type="ORF">OWV82_016755</name>
</gene>
<sequence>MVRLLPENSSHNWGSTPLAVGLFVSVSALVALCAKHARRSLHKYNNKAITDVKQAPRPKSPLASPRHLLATISNKAMSFKKKESGGYNKEEAVEVEAKEMRFGEDGLWKKAILMGEKCKPPEFAGVIYYDSYGNQLHELPPRSPRASPLSNFVLPVTGNEK</sequence>
<evidence type="ECO:0000313" key="1">
    <source>
        <dbReference type="EMBL" id="KAJ4710587.1"/>
    </source>
</evidence>
<keyword evidence="2" id="KW-1185">Reference proteome</keyword>
<comment type="caution">
    <text evidence="1">The sequence shown here is derived from an EMBL/GenBank/DDBJ whole genome shotgun (WGS) entry which is preliminary data.</text>
</comment>
<protein>
    <submittedName>
        <fullName evidence="1">Transmembrane protein</fullName>
    </submittedName>
</protein>
<organism evidence="1 2">
    <name type="scientific">Melia azedarach</name>
    <name type="common">Chinaberry tree</name>
    <dbReference type="NCBI Taxonomy" id="155640"/>
    <lineage>
        <taxon>Eukaryota</taxon>
        <taxon>Viridiplantae</taxon>
        <taxon>Streptophyta</taxon>
        <taxon>Embryophyta</taxon>
        <taxon>Tracheophyta</taxon>
        <taxon>Spermatophyta</taxon>
        <taxon>Magnoliopsida</taxon>
        <taxon>eudicotyledons</taxon>
        <taxon>Gunneridae</taxon>
        <taxon>Pentapetalae</taxon>
        <taxon>rosids</taxon>
        <taxon>malvids</taxon>
        <taxon>Sapindales</taxon>
        <taxon>Meliaceae</taxon>
        <taxon>Melia</taxon>
    </lineage>
</organism>
<proteinExistence type="predicted"/>
<name>A0ACC1XGL0_MELAZ</name>
<keyword evidence="1" id="KW-0472">Membrane</keyword>
<dbReference type="Proteomes" id="UP001164539">
    <property type="component" value="Chromosome 9"/>
</dbReference>